<dbReference type="Proteomes" id="UP000186698">
    <property type="component" value="Chromosome 5S"/>
</dbReference>
<dbReference type="PANTHER" id="PTHR14520">
    <property type="entry name" value="MITOCHONDRIAL RIBOSOMAL PROTEIN 63"/>
    <property type="match status" value="1"/>
</dbReference>
<dbReference type="STRING" id="8355.A0A1L8G184"/>
<accession>A0A1L8G184</accession>
<dbReference type="OrthoDB" id="6019958at2759"/>
<name>A0A1L8G184_XENLA</name>
<dbReference type="GO" id="GO:0005761">
    <property type="term" value="C:mitochondrial ribosome"/>
    <property type="evidence" value="ECO:0000318"/>
    <property type="project" value="GO_Central"/>
</dbReference>
<organism evidence="1 2">
    <name type="scientific">Xenopus laevis</name>
    <name type="common">African clawed frog</name>
    <dbReference type="NCBI Taxonomy" id="8355"/>
    <lineage>
        <taxon>Eukaryota</taxon>
        <taxon>Metazoa</taxon>
        <taxon>Chordata</taxon>
        <taxon>Craniata</taxon>
        <taxon>Vertebrata</taxon>
        <taxon>Euteleostomi</taxon>
        <taxon>Amphibia</taxon>
        <taxon>Batrachia</taxon>
        <taxon>Anura</taxon>
        <taxon>Pipoidea</taxon>
        <taxon>Pipidae</taxon>
        <taxon>Xenopodinae</taxon>
        <taxon>Xenopus</taxon>
        <taxon>Xenopus</taxon>
    </lineage>
</organism>
<keyword evidence="1" id="KW-1185">Reference proteome</keyword>
<dbReference type="AlphaFoldDB" id="A0A1L8G184"/>
<dbReference type="RefSeq" id="XP_041420201.1">
    <property type="nucleotide sequence ID" value="XM_041564267.1"/>
</dbReference>
<dbReference type="GeneID" id="108717721"/>
<gene>
    <name evidence="2" type="primary">mrpl57.S</name>
</gene>
<dbReference type="InterPro" id="IPR016576">
    <property type="entry name" value="Ribosomal_mL63"/>
</dbReference>
<evidence type="ECO:0000313" key="1">
    <source>
        <dbReference type="Proteomes" id="UP000186698"/>
    </source>
</evidence>
<proteinExistence type="predicted"/>
<dbReference type="PANTHER" id="PTHR14520:SF4">
    <property type="entry name" value="LARGE RIBOSOMAL SUBUNIT PROTEIN ML63"/>
    <property type="match status" value="1"/>
</dbReference>
<dbReference type="GO" id="GO:0003735">
    <property type="term" value="F:structural constituent of ribosome"/>
    <property type="evidence" value="ECO:0000318"/>
    <property type="project" value="GO_Central"/>
</dbReference>
<dbReference type="Pfam" id="PF14978">
    <property type="entry name" value="MRP-63"/>
    <property type="match status" value="1"/>
</dbReference>
<protein>
    <submittedName>
        <fullName evidence="2">Ribosomal protein 63, mitochondrial isoform X1</fullName>
    </submittedName>
</protein>
<reference evidence="2" key="1">
    <citation type="submission" date="2025-08" db="UniProtKB">
        <authorList>
            <consortium name="RefSeq"/>
        </authorList>
    </citation>
    <scope>IDENTIFICATION</scope>
    <source>
        <strain evidence="2">J_2021</strain>
        <tissue evidence="2">Erythrocytes</tissue>
    </source>
</reference>
<keyword evidence="2" id="KW-0687">Ribonucleoprotein</keyword>
<dbReference type="PaxDb" id="8355-A0A1L8G184"/>
<sequence length="141" mass="16942">MKHNRQHKEGSQINGDVNFPGTKFTPVETEAIWTPGNMFLTNILFRKGIPGRQWIGKYRRPRPVTWQMKRSMIKRLEIEAETEYWISRPYMTKEQEFGHAAERRQNEWEAMKNLRIANFPSHKYLQDHLDHLNVTKKWSMS</sequence>
<dbReference type="Bgee" id="108717721">
    <property type="expression patterns" value="Expressed in internal ear and 19 other cell types or tissues"/>
</dbReference>
<keyword evidence="2" id="KW-0689">Ribosomal protein</keyword>
<dbReference type="GO" id="GO:0032543">
    <property type="term" value="P:mitochondrial translation"/>
    <property type="evidence" value="ECO:0007669"/>
    <property type="project" value="TreeGrafter"/>
</dbReference>
<dbReference type="OMA" id="QEFGHAA"/>
<dbReference type="CTD" id="108717721"/>
<evidence type="ECO:0000313" key="2">
    <source>
        <dbReference type="RefSeq" id="XP_041420201.1"/>
    </source>
</evidence>